<evidence type="ECO:0000256" key="6">
    <source>
        <dbReference type="ARBA" id="ARBA00022598"/>
    </source>
</evidence>
<dbReference type="FunFam" id="3.30.56.10:FF:000002">
    <property type="entry name" value="Phenylalanine--tRNA ligase beta subunit"/>
    <property type="match status" value="1"/>
</dbReference>
<comment type="catalytic activity">
    <reaction evidence="14 15">
        <text>tRNA(Phe) + L-phenylalanine + ATP = L-phenylalanyl-tRNA(Phe) + AMP + diphosphate + H(+)</text>
        <dbReference type="Rhea" id="RHEA:19413"/>
        <dbReference type="Rhea" id="RHEA-COMP:9668"/>
        <dbReference type="Rhea" id="RHEA-COMP:9699"/>
        <dbReference type="ChEBI" id="CHEBI:15378"/>
        <dbReference type="ChEBI" id="CHEBI:30616"/>
        <dbReference type="ChEBI" id="CHEBI:33019"/>
        <dbReference type="ChEBI" id="CHEBI:58095"/>
        <dbReference type="ChEBI" id="CHEBI:78442"/>
        <dbReference type="ChEBI" id="CHEBI:78531"/>
        <dbReference type="ChEBI" id="CHEBI:456215"/>
        <dbReference type="EC" id="6.1.1.20"/>
    </reaction>
</comment>
<keyword evidence="4 15" id="KW-0963">Cytoplasm</keyword>
<dbReference type="InterPro" id="IPR012340">
    <property type="entry name" value="NA-bd_OB-fold"/>
</dbReference>
<evidence type="ECO:0000256" key="1">
    <source>
        <dbReference type="ARBA" id="ARBA00004496"/>
    </source>
</evidence>
<comment type="cofactor">
    <cofactor evidence="15">
        <name>Mg(2+)</name>
        <dbReference type="ChEBI" id="CHEBI:18420"/>
    </cofactor>
    <text evidence="15">Binds 2 magnesium ions per tetramer.</text>
</comment>
<dbReference type="CDD" id="cd00769">
    <property type="entry name" value="PheRS_beta_core"/>
    <property type="match status" value="1"/>
</dbReference>
<evidence type="ECO:0000256" key="5">
    <source>
        <dbReference type="ARBA" id="ARBA00022555"/>
    </source>
</evidence>
<dbReference type="SMART" id="SM00873">
    <property type="entry name" value="B3_4"/>
    <property type="match status" value="1"/>
</dbReference>
<dbReference type="FunFam" id="3.30.70.380:FF:000001">
    <property type="entry name" value="Phenylalanine--tRNA ligase beta subunit"/>
    <property type="match status" value="1"/>
</dbReference>
<evidence type="ECO:0000256" key="11">
    <source>
        <dbReference type="ARBA" id="ARBA00022884"/>
    </source>
</evidence>
<evidence type="ECO:0000259" key="19">
    <source>
        <dbReference type="PROSITE" id="PS51483"/>
    </source>
</evidence>
<feature type="binding site" evidence="15">
    <location>
        <position position="460"/>
    </location>
    <ligand>
        <name>Mg(2+)</name>
        <dbReference type="ChEBI" id="CHEBI:18420"/>
        <note>shared with alpha subunit</note>
    </ligand>
</feature>
<keyword evidence="11 16" id="KW-0694">RNA-binding</keyword>
<dbReference type="Pfam" id="PF03147">
    <property type="entry name" value="FDX-ACB"/>
    <property type="match status" value="1"/>
</dbReference>
<dbReference type="GO" id="GO:0009328">
    <property type="term" value="C:phenylalanine-tRNA ligase complex"/>
    <property type="evidence" value="ECO:0007669"/>
    <property type="project" value="TreeGrafter"/>
</dbReference>
<reference evidence="20 21" key="1">
    <citation type="submission" date="2018-05" db="EMBL/GenBank/DDBJ databases">
        <title>Genomic Encyclopedia of Type Strains, Phase IV (KMG-IV): sequencing the most valuable type-strain genomes for metagenomic binning, comparative biology and taxonomic classification.</title>
        <authorList>
            <person name="Goeker M."/>
        </authorList>
    </citation>
    <scope>NUCLEOTIDE SEQUENCE [LARGE SCALE GENOMIC DNA]</scope>
    <source>
        <strain evidence="20 21">DSM 25350</strain>
    </source>
</reference>
<evidence type="ECO:0000256" key="15">
    <source>
        <dbReference type="HAMAP-Rule" id="MF_00283"/>
    </source>
</evidence>
<evidence type="ECO:0000256" key="3">
    <source>
        <dbReference type="ARBA" id="ARBA00011209"/>
    </source>
</evidence>
<dbReference type="GO" id="GO:0000287">
    <property type="term" value="F:magnesium ion binding"/>
    <property type="evidence" value="ECO:0007669"/>
    <property type="project" value="UniProtKB-UniRule"/>
</dbReference>
<comment type="similarity">
    <text evidence="2 15">Belongs to the phenylalanyl-tRNA synthetase beta subunit family. Type 1 subfamily.</text>
</comment>
<dbReference type="Pfam" id="PF03483">
    <property type="entry name" value="B3_4"/>
    <property type="match status" value="1"/>
</dbReference>
<organism evidence="20 21">
    <name type="scientific">Pleionea mediterranea</name>
    <dbReference type="NCBI Taxonomy" id="523701"/>
    <lineage>
        <taxon>Bacteria</taxon>
        <taxon>Pseudomonadati</taxon>
        <taxon>Pseudomonadota</taxon>
        <taxon>Gammaproteobacteria</taxon>
        <taxon>Oceanospirillales</taxon>
        <taxon>Pleioneaceae</taxon>
        <taxon>Pleionea</taxon>
    </lineage>
</organism>
<dbReference type="SMART" id="SM00896">
    <property type="entry name" value="FDX-ACB"/>
    <property type="match status" value="1"/>
</dbReference>
<dbReference type="SUPFAM" id="SSF50249">
    <property type="entry name" value="Nucleic acid-binding proteins"/>
    <property type="match status" value="1"/>
</dbReference>
<evidence type="ECO:0000256" key="12">
    <source>
        <dbReference type="ARBA" id="ARBA00022917"/>
    </source>
</evidence>
<dbReference type="SUPFAM" id="SSF46955">
    <property type="entry name" value="Putative DNA-binding domain"/>
    <property type="match status" value="1"/>
</dbReference>
<dbReference type="InterPro" id="IPR041616">
    <property type="entry name" value="PheRS_beta_core"/>
</dbReference>
<dbReference type="NCBIfam" id="TIGR00472">
    <property type="entry name" value="pheT_bact"/>
    <property type="match status" value="1"/>
</dbReference>
<keyword evidence="5 16" id="KW-0820">tRNA-binding</keyword>
<dbReference type="FunFam" id="3.50.40.10:FF:000001">
    <property type="entry name" value="Phenylalanine--tRNA ligase beta subunit"/>
    <property type="match status" value="1"/>
</dbReference>
<comment type="subcellular location">
    <subcellularLocation>
        <location evidence="1 15">Cytoplasm</location>
    </subcellularLocation>
</comment>
<dbReference type="Pfam" id="PF17759">
    <property type="entry name" value="tRNA_synthFbeta"/>
    <property type="match status" value="1"/>
</dbReference>
<dbReference type="Pfam" id="PF01588">
    <property type="entry name" value="tRNA_bind"/>
    <property type="match status" value="1"/>
</dbReference>
<accession>A0A316FRG8</accession>
<keyword evidence="10 15" id="KW-0460">Magnesium</keyword>
<evidence type="ECO:0000256" key="9">
    <source>
        <dbReference type="ARBA" id="ARBA00022840"/>
    </source>
</evidence>
<dbReference type="SUPFAM" id="SSF54991">
    <property type="entry name" value="Anticodon-binding domain of PheRS"/>
    <property type="match status" value="1"/>
</dbReference>
<dbReference type="InterPro" id="IPR009061">
    <property type="entry name" value="DNA-bd_dom_put_sf"/>
</dbReference>
<dbReference type="FunFam" id="2.40.50.140:FF:000045">
    <property type="entry name" value="Phenylalanine--tRNA ligase beta subunit"/>
    <property type="match status" value="1"/>
</dbReference>
<evidence type="ECO:0000256" key="7">
    <source>
        <dbReference type="ARBA" id="ARBA00022723"/>
    </source>
</evidence>
<dbReference type="Pfam" id="PF03484">
    <property type="entry name" value="B5"/>
    <property type="match status" value="1"/>
</dbReference>
<dbReference type="InterPro" id="IPR002547">
    <property type="entry name" value="tRNA-bd_dom"/>
</dbReference>
<dbReference type="InterPro" id="IPR005147">
    <property type="entry name" value="tRNA_synthase_B5-dom"/>
</dbReference>
<dbReference type="Gene3D" id="3.30.56.10">
    <property type="match status" value="2"/>
</dbReference>
<evidence type="ECO:0000256" key="14">
    <source>
        <dbReference type="ARBA" id="ARBA00049255"/>
    </source>
</evidence>
<evidence type="ECO:0000256" key="8">
    <source>
        <dbReference type="ARBA" id="ARBA00022741"/>
    </source>
</evidence>
<feature type="domain" description="TRNA-binding" evidence="17">
    <location>
        <begin position="39"/>
        <end position="148"/>
    </location>
</feature>
<dbReference type="OrthoDB" id="9805455at2"/>
<keyword evidence="12 15" id="KW-0648">Protein biosynthesis</keyword>
<dbReference type="Gene3D" id="3.30.70.380">
    <property type="entry name" value="Ferrodoxin-fold anticodon-binding domain"/>
    <property type="match status" value="1"/>
</dbReference>
<dbReference type="AlphaFoldDB" id="A0A316FRG8"/>
<dbReference type="PROSITE" id="PS51447">
    <property type="entry name" value="FDX_ACB"/>
    <property type="match status" value="1"/>
</dbReference>
<dbReference type="RefSeq" id="WP_109763552.1">
    <property type="nucleotide sequence ID" value="NZ_QGGU01000006.1"/>
</dbReference>
<proteinExistence type="inferred from homology"/>
<dbReference type="Gene3D" id="3.30.930.10">
    <property type="entry name" value="Bira Bifunctional Protein, Domain 2"/>
    <property type="match status" value="1"/>
</dbReference>
<dbReference type="SUPFAM" id="SSF55681">
    <property type="entry name" value="Class II aaRS and biotin synthetases"/>
    <property type="match status" value="1"/>
</dbReference>
<comment type="subunit">
    <text evidence="3 15">Tetramer of two alpha and two beta subunits.</text>
</comment>
<keyword evidence="13 15" id="KW-0030">Aminoacyl-tRNA synthetase</keyword>
<dbReference type="CDD" id="cd02796">
    <property type="entry name" value="tRNA_bind_bactPheRS"/>
    <property type="match status" value="1"/>
</dbReference>
<protein>
    <recommendedName>
        <fullName evidence="15">Phenylalanine--tRNA ligase beta subunit</fullName>
        <ecNumber evidence="15">6.1.1.20</ecNumber>
    </recommendedName>
    <alternativeName>
        <fullName evidence="15">Phenylalanyl-tRNA synthetase beta subunit</fullName>
        <shortName evidence="15">PheRS</shortName>
    </alternativeName>
</protein>
<feature type="domain" description="B5" evidence="19">
    <location>
        <begin position="401"/>
        <end position="476"/>
    </location>
</feature>
<evidence type="ECO:0000256" key="16">
    <source>
        <dbReference type="PROSITE-ProRule" id="PRU00209"/>
    </source>
</evidence>
<keyword evidence="7 15" id="KW-0479">Metal-binding</keyword>
<dbReference type="Gene3D" id="2.40.50.140">
    <property type="entry name" value="Nucleic acid-binding proteins"/>
    <property type="match status" value="1"/>
</dbReference>
<dbReference type="InterPro" id="IPR045060">
    <property type="entry name" value="Phe-tRNA-ligase_IIc_bsu"/>
</dbReference>
<dbReference type="GO" id="GO:0005524">
    <property type="term" value="F:ATP binding"/>
    <property type="evidence" value="ECO:0007669"/>
    <property type="project" value="UniProtKB-UniRule"/>
</dbReference>
<keyword evidence="21" id="KW-1185">Reference proteome</keyword>
<feature type="binding site" evidence="15">
    <location>
        <position position="454"/>
    </location>
    <ligand>
        <name>Mg(2+)</name>
        <dbReference type="ChEBI" id="CHEBI:18420"/>
        <note>shared with alpha subunit</note>
    </ligand>
</feature>
<evidence type="ECO:0000259" key="17">
    <source>
        <dbReference type="PROSITE" id="PS50886"/>
    </source>
</evidence>
<dbReference type="InterPro" id="IPR004532">
    <property type="entry name" value="Phe-tRNA-ligase_IIc_bsu_bact"/>
</dbReference>
<dbReference type="EC" id="6.1.1.20" evidence="15"/>
<dbReference type="PROSITE" id="PS50886">
    <property type="entry name" value="TRBD"/>
    <property type="match status" value="1"/>
</dbReference>
<dbReference type="PROSITE" id="PS51483">
    <property type="entry name" value="B5"/>
    <property type="match status" value="1"/>
</dbReference>
<name>A0A316FRG8_9GAMM</name>
<dbReference type="SMART" id="SM00874">
    <property type="entry name" value="B5"/>
    <property type="match status" value="1"/>
</dbReference>
<dbReference type="HAMAP" id="MF_00283">
    <property type="entry name" value="Phe_tRNA_synth_beta1"/>
    <property type="match status" value="1"/>
</dbReference>
<evidence type="ECO:0000256" key="2">
    <source>
        <dbReference type="ARBA" id="ARBA00008653"/>
    </source>
</evidence>
<dbReference type="InterPro" id="IPR020825">
    <property type="entry name" value="Phe-tRNA_synthase-like_B3/B4"/>
</dbReference>
<dbReference type="GO" id="GO:0000049">
    <property type="term" value="F:tRNA binding"/>
    <property type="evidence" value="ECO:0007669"/>
    <property type="project" value="UniProtKB-UniRule"/>
</dbReference>
<gene>
    <name evidence="15" type="primary">pheT</name>
    <name evidence="20" type="ORF">C8D97_106185</name>
</gene>
<keyword evidence="9 15" id="KW-0067">ATP-binding</keyword>
<evidence type="ECO:0000256" key="4">
    <source>
        <dbReference type="ARBA" id="ARBA00022490"/>
    </source>
</evidence>
<keyword evidence="6 15" id="KW-0436">Ligase</keyword>
<dbReference type="FunFam" id="3.30.930.10:FF:000022">
    <property type="entry name" value="Phenylalanine--tRNA ligase beta subunit"/>
    <property type="match status" value="1"/>
</dbReference>
<dbReference type="PANTHER" id="PTHR10947">
    <property type="entry name" value="PHENYLALANYL-TRNA SYNTHETASE BETA CHAIN AND LEUCINE-RICH REPEAT-CONTAINING PROTEIN 47"/>
    <property type="match status" value="1"/>
</dbReference>
<dbReference type="GO" id="GO:0006432">
    <property type="term" value="P:phenylalanyl-tRNA aminoacylation"/>
    <property type="evidence" value="ECO:0007669"/>
    <property type="project" value="UniProtKB-UniRule"/>
</dbReference>
<keyword evidence="8 15" id="KW-0547">Nucleotide-binding</keyword>
<evidence type="ECO:0000313" key="21">
    <source>
        <dbReference type="Proteomes" id="UP000245790"/>
    </source>
</evidence>
<evidence type="ECO:0000256" key="13">
    <source>
        <dbReference type="ARBA" id="ARBA00023146"/>
    </source>
</evidence>
<dbReference type="InterPro" id="IPR033714">
    <property type="entry name" value="tRNA_bind_bactPheRS"/>
</dbReference>
<dbReference type="PANTHER" id="PTHR10947:SF0">
    <property type="entry name" value="PHENYLALANINE--TRNA LIGASE BETA SUBUNIT"/>
    <property type="match status" value="1"/>
</dbReference>
<feature type="binding site" evidence="15">
    <location>
        <position position="464"/>
    </location>
    <ligand>
        <name>Mg(2+)</name>
        <dbReference type="ChEBI" id="CHEBI:18420"/>
        <note>shared with alpha subunit</note>
    </ligand>
</feature>
<feature type="domain" description="FDX-ACB" evidence="18">
    <location>
        <begin position="698"/>
        <end position="791"/>
    </location>
</feature>
<dbReference type="Proteomes" id="UP000245790">
    <property type="component" value="Unassembled WGS sequence"/>
</dbReference>
<dbReference type="NCBIfam" id="NF045760">
    <property type="entry name" value="YtpR"/>
    <property type="match status" value="1"/>
</dbReference>
<dbReference type="InterPro" id="IPR045864">
    <property type="entry name" value="aa-tRNA-synth_II/BPL/LPL"/>
</dbReference>
<dbReference type="InterPro" id="IPR005121">
    <property type="entry name" value="Fdx_antiC-bd"/>
</dbReference>
<evidence type="ECO:0000256" key="10">
    <source>
        <dbReference type="ARBA" id="ARBA00022842"/>
    </source>
</evidence>
<dbReference type="Gene3D" id="3.50.40.10">
    <property type="entry name" value="Phenylalanyl-trna Synthetase, Chain B, domain 3"/>
    <property type="match status" value="1"/>
</dbReference>
<dbReference type="EMBL" id="QGGU01000006">
    <property type="protein sequence ID" value="PWK50893.1"/>
    <property type="molecule type" value="Genomic_DNA"/>
</dbReference>
<evidence type="ECO:0000313" key="20">
    <source>
        <dbReference type="EMBL" id="PWK50893.1"/>
    </source>
</evidence>
<dbReference type="InterPro" id="IPR005146">
    <property type="entry name" value="B3/B4_tRNA-bd"/>
</dbReference>
<dbReference type="SUPFAM" id="SSF56037">
    <property type="entry name" value="PheT/TilS domain"/>
    <property type="match status" value="1"/>
</dbReference>
<evidence type="ECO:0000259" key="18">
    <source>
        <dbReference type="PROSITE" id="PS51447"/>
    </source>
</evidence>
<comment type="caution">
    <text evidence="20">The sequence shown here is derived from an EMBL/GenBank/DDBJ whole genome shotgun (WGS) entry which is preliminary data.</text>
</comment>
<feature type="binding site" evidence="15">
    <location>
        <position position="463"/>
    </location>
    <ligand>
        <name>Mg(2+)</name>
        <dbReference type="ChEBI" id="CHEBI:18420"/>
        <note>shared with alpha subunit</note>
    </ligand>
</feature>
<dbReference type="GO" id="GO:0004826">
    <property type="term" value="F:phenylalanine-tRNA ligase activity"/>
    <property type="evidence" value="ECO:0007669"/>
    <property type="project" value="UniProtKB-UniRule"/>
</dbReference>
<dbReference type="InterPro" id="IPR036690">
    <property type="entry name" value="Fdx_antiC-bd_sf"/>
</dbReference>
<sequence>MRISEKWLREWVNPDISTDELAAQLTMAGLEVDAIETFGDELNGVVVGEIVKVEQHPNADKLQVCEVNVNADENLSIICGAPNARAGIKVAVATIGAVLPGDFKIKKAKLRGVASFGMLCSEKELQISEESDGIMELDASAKIGESLVKHLQLSDTVIEVDLTPNRGDCLGMRGIARDVGVLNAVDVEEVACTAVKSSIDDTFEITLEAPEACPRYVGRVIRNINLNAKTPNWMKQRLEYAGIRAIEPSVDITNYVLLELGHPMHAFDLNQLKGGINVRYANENETLTLLDGKDVKLTSDTLLIADHEKPLAIAGVMGGEHSGINRDTKDVLLEAAFFQPIALAGKARSYGLHTDASHRFERGVDYQLQVAAMERATQLLLDICGGEAGPVIDQCSKQHMPVKQPVQLRRQRISRLLGIELTDQQVEDILTRLGMQLEPADTGWQVTVPSYRFDISIEEDLIEELVRVYGYNRVPSRAPKSEMTMVKQPEHRIRKSQIRQLLVARGYQEAITYSFGEPELQQLINPDVPAIELLNPISSELSVMRTSQWPALIKAAEYNFNRQQEQVKFFETGLRFENHESGLQQIPTISGVIGGAHKGENWEGTDRPVDFYDLKGDLESLLKLTVNSDSYLFKLESHPSLHPGQSARIYKGEKAVGWIGKLHPNKKKSLGLEQDLYLFELDLNAIIKKKLPKFVELSRYPSIRRDLAIVVDEQVNVAQLIDLIRQTAGNLLKHINIFDIYRGESVGSGRKSVALAMILQHATRTLKDAEVSAIIDRTVKQLETQLGAVLRD</sequence>